<evidence type="ECO:0000313" key="2">
    <source>
        <dbReference type="Proteomes" id="UP000003755"/>
    </source>
</evidence>
<dbReference type="HOGENOM" id="CLU_100890_0_0_9"/>
<dbReference type="KEGG" id="bhan:CGC63_09725"/>
<gene>
    <name evidence="1" type="ORF">BLAHAN_05386</name>
</gene>
<dbReference type="Proteomes" id="UP000003755">
    <property type="component" value="Unassembled WGS sequence"/>
</dbReference>
<sequence length="240" mass="28860">MKYKIGDKVKVRSDLVKDNRYGHHVYVSAMDNFKGEQTIREIRGDGYLIYGDCGNYRWTDEMFEDTEENKMDNNNITVNMENLSPEERSTLLSLIEKANKPKNKVWKPEENETYYYSYSDGHIEKTTCDNRNMYKNRYAIGNCFKTKKEAEFALERQKVIMELKRFALEHNEKEIDWSNDDEQKYCLYFNHERNRIMIDNFDVSQFLSEQIYFTSDTIAQQAIKEIGEERLEKYYFEVKE</sequence>
<name>C9L7L6_BLAHA</name>
<accession>C9L7L6</accession>
<dbReference type="RefSeq" id="WP_003020428.1">
    <property type="nucleotide sequence ID" value="NZ_CP022413.2"/>
</dbReference>
<reference evidence="1" key="1">
    <citation type="submission" date="2009-09" db="EMBL/GenBank/DDBJ databases">
        <authorList>
            <person name="Weinstock G."/>
            <person name="Sodergren E."/>
            <person name="Clifton S."/>
            <person name="Fulton L."/>
            <person name="Fulton B."/>
            <person name="Courtney L."/>
            <person name="Fronick C."/>
            <person name="Harrison M."/>
            <person name="Strong C."/>
            <person name="Farmer C."/>
            <person name="Delahaunty K."/>
            <person name="Markovic C."/>
            <person name="Hall O."/>
            <person name="Minx P."/>
            <person name="Tomlinson C."/>
            <person name="Mitreva M."/>
            <person name="Nelson J."/>
            <person name="Hou S."/>
            <person name="Wollam A."/>
            <person name="Pepin K.H."/>
            <person name="Johnson M."/>
            <person name="Bhonagiri V."/>
            <person name="Nash W.E."/>
            <person name="Warren W."/>
            <person name="Chinwalla A."/>
            <person name="Mardis E.R."/>
            <person name="Wilson R.K."/>
        </authorList>
    </citation>
    <scope>NUCLEOTIDE SEQUENCE [LARGE SCALE GENOMIC DNA]</scope>
    <source>
        <strain evidence="1">DSM 20583</strain>
    </source>
</reference>
<dbReference type="EMBL" id="ABYU02000016">
    <property type="protein sequence ID" value="EEX21761.1"/>
    <property type="molecule type" value="Genomic_DNA"/>
</dbReference>
<dbReference type="STRING" id="537007.BLAHAN_05386"/>
<comment type="caution">
    <text evidence="1">The sequence shown here is derived from an EMBL/GenBank/DDBJ whole genome shotgun (WGS) entry which is preliminary data.</text>
</comment>
<proteinExistence type="predicted"/>
<dbReference type="AlphaFoldDB" id="C9L7L6"/>
<keyword evidence="2" id="KW-1185">Reference proteome</keyword>
<protein>
    <submittedName>
        <fullName evidence="1">Uncharacterized protein</fullName>
    </submittedName>
</protein>
<evidence type="ECO:0000313" key="1">
    <source>
        <dbReference type="EMBL" id="EEX21761.1"/>
    </source>
</evidence>
<organism evidence="1 2">
    <name type="scientific">Blautia hansenii DSM 20583</name>
    <dbReference type="NCBI Taxonomy" id="537007"/>
    <lineage>
        <taxon>Bacteria</taxon>
        <taxon>Bacillati</taxon>
        <taxon>Bacillota</taxon>
        <taxon>Clostridia</taxon>
        <taxon>Lachnospirales</taxon>
        <taxon>Lachnospiraceae</taxon>
        <taxon>Blautia</taxon>
    </lineage>
</organism>